<protein>
    <submittedName>
        <fullName evidence="1">Uncharacterized protein</fullName>
    </submittedName>
</protein>
<reference evidence="1" key="1">
    <citation type="submission" date="2019-06" db="EMBL/GenBank/DDBJ databases">
        <authorList>
            <person name="Le Quere A."/>
            <person name="Colella S."/>
        </authorList>
    </citation>
    <scope>NUCLEOTIDE SEQUENCE</scope>
    <source>
        <strain evidence="1">EmedicaeMD41</strain>
    </source>
</reference>
<proteinExistence type="predicted"/>
<accession>A0A508X8F4</accession>
<dbReference type="EMBL" id="CABFNB010000169">
    <property type="protein sequence ID" value="VTZ66127.1"/>
    <property type="molecule type" value="Genomic_DNA"/>
</dbReference>
<sequence>MVCSPSGVSWLAARAVRYGKAKLALSAEAEIRTSRWLSGRPRVKVELRELFKAAGGITRNRRT</sequence>
<name>A0A508X8F4_9HYPH</name>
<gene>
    <name evidence="1" type="ORF">EMEDMD4_970012</name>
</gene>
<organism evidence="1">
    <name type="scientific">Sinorhizobium medicae</name>
    <dbReference type="NCBI Taxonomy" id="110321"/>
    <lineage>
        <taxon>Bacteria</taxon>
        <taxon>Pseudomonadati</taxon>
        <taxon>Pseudomonadota</taxon>
        <taxon>Alphaproteobacteria</taxon>
        <taxon>Hyphomicrobiales</taxon>
        <taxon>Rhizobiaceae</taxon>
        <taxon>Sinorhizobium/Ensifer group</taxon>
        <taxon>Sinorhizobium</taxon>
    </lineage>
</organism>
<dbReference type="AlphaFoldDB" id="A0A508X8F4"/>
<evidence type="ECO:0000313" key="1">
    <source>
        <dbReference type="EMBL" id="VTZ66127.1"/>
    </source>
</evidence>
<dbReference type="Proteomes" id="UP000507954">
    <property type="component" value="Unassembled WGS sequence"/>
</dbReference>